<evidence type="ECO:0000313" key="5">
    <source>
        <dbReference type="EMBL" id="KAG0469658.1"/>
    </source>
</evidence>
<dbReference type="Proteomes" id="UP000636800">
    <property type="component" value="Unassembled WGS sequence"/>
</dbReference>
<comment type="similarity">
    <text evidence="1 3">Belongs to the UDP-glycosyltransferase family.</text>
</comment>
<accession>A0A835UQ13</accession>
<dbReference type="PANTHER" id="PTHR11926">
    <property type="entry name" value="GLUCOSYL/GLUCURONOSYL TRANSFERASES"/>
    <property type="match status" value="1"/>
</dbReference>
<evidence type="ECO:0000256" key="1">
    <source>
        <dbReference type="ARBA" id="ARBA00009995"/>
    </source>
</evidence>
<dbReference type="InterPro" id="IPR035595">
    <property type="entry name" value="UDP_glycos_trans_CS"/>
</dbReference>
<dbReference type="EMBL" id="JADCNL010000008">
    <property type="protein sequence ID" value="KAG0469658.1"/>
    <property type="molecule type" value="Genomic_DNA"/>
</dbReference>
<name>A0A835UQ13_VANPL</name>
<dbReference type="PROSITE" id="PS00375">
    <property type="entry name" value="UDPGT"/>
    <property type="match status" value="1"/>
</dbReference>
<evidence type="ECO:0000256" key="3">
    <source>
        <dbReference type="RuleBase" id="RU003718"/>
    </source>
</evidence>
<dbReference type="CDD" id="cd03784">
    <property type="entry name" value="GT1_Gtf-like"/>
    <property type="match status" value="1"/>
</dbReference>
<dbReference type="SUPFAM" id="SSF53756">
    <property type="entry name" value="UDP-Glycosyltransferase/glycogen phosphorylase"/>
    <property type="match status" value="1"/>
</dbReference>
<proteinExistence type="inferred from homology"/>
<dbReference type="PANTHER" id="PTHR11926:SF970">
    <property type="entry name" value="GLYCOSYLTRANSFERASE"/>
    <property type="match status" value="1"/>
</dbReference>
<organism evidence="5 6">
    <name type="scientific">Vanilla planifolia</name>
    <name type="common">Vanilla</name>
    <dbReference type="NCBI Taxonomy" id="51239"/>
    <lineage>
        <taxon>Eukaryota</taxon>
        <taxon>Viridiplantae</taxon>
        <taxon>Streptophyta</taxon>
        <taxon>Embryophyta</taxon>
        <taxon>Tracheophyta</taxon>
        <taxon>Spermatophyta</taxon>
        <taxon>Magnoliopsida</taxon>
        <taxon>Liliopsida</taxon>
        <taxon>Asparagales</taxon>
        <taxon>Orchidaceae</taxon>
        <taxon>Vanilloideae</taxon>
        <taxon>Vanilleae</taxon>
        <taxon>Vanilla</taxon>
    </lineage>
</organism>
<dbReference type="GO" id="GO:0080044">
    <property type="term" value="F:quercetin 7-O-glucosyltransferase activity"/>
    <property type="evidence" value="ECO:0007669"/>
    <property type="project" value="TreeGrafter"/>
</dbReference>
<dbReference type="FunFam" id="3.40.50.2000:FF:000055">
    <property type="entry name" value="Glycosyltransferase"/>
    <property type="match status" value="1"/>
</dbReference>
<keyword evidence="3" id="KW-0328">Glycosyltransferase</keyword>
<keyword evidence="2 3" id="KW-0808">Transferase</keyword>
<evidence type="ECO:0000256" key="2">
    <source>
        <dbReference type="ARBA" id="ARBA00022679"/>
    </source>
</evidence>
<dbReference type="EC" id="2.4.1.-" evidence="4"/>
<evidence type="ECO:0000256" key="4">
    <source>
        <dbReference type="RuleBase" id="RU362057"/>
    </source>
</evidence>
<dbReference type="GO" id="GO:0080043">
    <property type="term" value="F:quercetin 3-O-glucosyltransferase activity"/>
    <property type="evidence" value="ECO:0007669"/>
    <property type="project" value="TreeGrafter"/>
</dbReference>
<evidence type="ECO:0000313" key="6">
    <source>
        <dbReference type="Proteomes" id="UP000636800"/>
    </source>
</evidence>
<dbReference type="Gene3D" id="3.40.50.2000">
    <property type="entry name" value="Glycogen Phosphorylase B"/>
    <property type="match status" value="2"/>
</dbReference>
<dbReference type="Pfam" id="PF00201">
    <property type="entry name" value="UDPGT"/>
    <property type="match status" value="1"/>
</dbReference>
<keyword evidence="6" id="KW-1185">Reference proteome</keyword>
<dbReference type="AlphaFoldDB" id="A0A835UQ13"/>
<comment type="caution">
    <text evidence="5">The sequence shown here is derived from an EMBL/GenBank/DDBJ whole genome shotgun (WGS) entry which is preliminary data.</text>
</comment>
<reference evidence="5 6" key="1">
    <citation type="journal article" date="2020" name="Nat. Food">
        <title>A phased Vanilla planifolia genome enables genetic improvement of flavour and production.</title>
        <authorList>
            <person name="Hasing T."/>
            <person name="Tang H."/>
            <person name="Brym M."/>
            <person name="Khazi F."/>
            <person name="Huang T."/>
            <person name="Chambers A.H."/>
        </authorList>
    </citation>
    <scope>NUCLEOTIDE SEQUENCE [LARGE SCALE GENOMIC DNA]</scope>
    <source>
        <tissue evidence="5">Leaf</tissue>
    </source>
</reference>
<dbReference type="InterPro" id="IPR002213">
    <property type="entry name" value="UDP_glucos_trans"/>
</dbReference>
<sequence length="480" mass="53434">MTSTIPHAVLIPEPAQGHVTPFIHLAKLLHRRGFYITFVNSEYNHRRLLKSRGPNSLNGVDGFRFEAIPDGLPPSDDDDVTQDIAQLCLSQAKHSVVPFRDLLQRLNTTLDSPAVTCVVADGVMTFAYKVAEEMGIPAVLFWTTSACGFMGYLHFAELIRRGYTPFKDESFLTNGYLETRIDWVPGMPNIRLRDFPSFIRTTDPDEAMLNFDGNEAQYARTASGVILNTFDDLENPVLQAMAAIIPNLYTIGPLPLLLAKTQISAPVIGSSLWKEDLSCVQWLDTKEAGTVVYINFGSITVVTAEQLKEFALGLRNSAYPFLWVLRPDLVRGEKATLPDDFEGNGKVVSWCEQEEVLAHRAVGAFLTHCGWNSTVESICGGVPMICWPFFAEQTTNCRYACGEWGVGVEMEGEVKREVVERMVKEVMEGEKGLEMRRRAREWREVAEAAVAQGGSSFAGMERLVHHLRTGCFTEYSASSS</sequence>
<protein>
    <recommendedName>
        <fullName evidence="4">Glycosyltransferase</fullName>
        <ecNumber evidence="4">2.4.1.-</ecNumber>
    </recommendedName>
</protein>
<dbReference type="FunFam" id="3.40.50.2000:FF:000027">
    <property type="entry name" value="Glycosyltransferase"/>
    <property type="match status" value="1"/>
</dbReference>
<gene>
    <name evidence="5" type="ORF">HPP92_016358</name>
</gene>